<feature type="compositionally biased region" description="Polar residues" evidence="1">
    <location>
        <begin position="54"/>
        <end position="70"/>
    </location>
</feature>
<dbReference type="AlphaFoldDB" id="A0A8H6VH26"/>
<proteinExistence type="predicted"/>
<keyword evidence="3" id="KW-1185">Reference proteome</keyword>
<gene>
    <name evidence="2" type="ORF">HII31_06489</name>
</gene>
<evidence type="ECO:0000313" key="3">
    <source>
        <dbReference type="Proteomes" id="UP000660729"/>
    </source>
</evidence>
<feature type="region of interest" description="Disordered" evidence="1">
    <location>
        <begin position="344"/>
        <end position="365"/>
    </location>
</feature>
<protein>
    <submittedName>
        <fullName evidence="2">Uncharacterized protein</fullName>
    </submittedName>
</protein>
<feature type="compositionally biased region" description="Basic and acidic residues" evidence="1">
    <location>
        <begin position="514"/>
        <end position="527"/>
    </location>
</feature>
<accession>A0A8H6VH26</accession>
<comment type="caution">
    <text evidence="2">The sequence shown here is derived from an EMBL/GenBank/DDBJ whole genome shotgun (WGS) entry which is preliminary data.</text>
</comment>
<feature type="region of interest" description="Disordered" evidence="1">
    <location>
        <begin position="1"/>
        <end position="84"/>
    </location>
</feature>
<dbReference type="OrthoDB" id="3650398at2759"/>
<feature type="compositionally biased region" description="Low complexity" evidence="1">
    <location>
        <begin position="356"/>
        <end position="365"/>
    </location>
</feature>
<dbReference type="Proteomes" id="UP000660729">
    <property type="component" value="Unassembled WGS sequence"/>
</dbReference>
<evidence type="ECO:0000256" key="1">
    <source>
        <dbReference type="SAM" id="MobiDB-lite"/>
    </source>
</evidence>
<name>A0A8H6VH26_9PEZI</name>
<evidence type="ECO:0000313" key="2">
    <source>
        <dbReference type="EMBL" id="KAF7192103.1"/>
    </source>
</evidence>
<sequence length="527" mass="59168">MFSFLGGPSSTRQGGSDVTIDTKRKRDSMRIDDDLESEEVHEHMPRQEHHTSRPQRNPRSSLNSSNQLPSRSADHNSDMAKPSSAKNLLRLPALALNRILHDGLVAEEAYVLQPDGRIKPKAALRYVEERENCWAPSSYVIRKPGILDLCKALREQAHRIFYSGNSFEIQVSAFNANALVPRWQRYAANLDSIRNNPVTIAIASDEDGLCNDMSEEDASSMRSKLDSSETYLSYQRKALLYQKRRQVPTAPLVEGGFSIQTQYRPHWSNLKEWLQLFHAGFLPALSVPYTDPTDQRLTHISAMFDSIAAYKNDDTWETAEKCLEGHRKILIADDEIWSLPSGEVQDQDQAEGNVEPSSNASNPTSTAAMQYISPEGSQTLRDESPASEHDFHRAVPFTEVSLLSDGDTFHEEEYQHPLSGPTTPRKAILSIMSKVKTGNRDHQLRRPAYGSDFSGHQSRASATLLGDESSSDGQILSTSRSSRRKTTPVGHFEGMDPVPSPKELDARKSKKRKTEHDRRVRQGSEEL</sequence>
<feature type="compositionally biased region" description="Basic and acidic residues" evidence="1">
    <location>
        <begin position="20"/>
        <end position="51"/>
    </location>
</feature>
<dbReference type="EMBL" id="JABCIY010000150">
    <property type="protein sequence ID" value="KAF7192103.1"/>
    <property type="molecule type" value="Genomic_DNA"/>
</dbReference>
<organism evidence="2 3">
    <name type="scientific">Pseudocercospora fuligena</name>
    <dbReference type="NCBI Taxonomy" id="685502"/>
    <lineage>
        <taxon>Eukaryota</taxon>
        <taxon>Fungi</taxon>
        <taxon>Dikarya</taxon>
        <taxon>Ascomycota</taxon>
        <taxon>Pezizomycotina</taxon>
        <taxon>Dothideomycetes</taxon>
        <taxon>Dothideomycetidae</taxon>
        <taxon>Mycosphaerellales</taxon>
        <taxon>Mycosphaerellaceae</taxon>
        <taxon>Pseudocercospora</taxon>
    </lineage>
</organism>
<feature type="region of interest" description="Disordered" evidence="1">
    <location>
        <begin position="435"/>
        <end position="527"/>
    </location>
</feature>
<reference evidence="2" key="1">
    <citation type="submission" date="2020-04" db="EMBL/GenBank/DDBJ databases">
        <title>Draft genome resource of the tomato pathogen Pseudocercospora fuligena.</title>
        <authorList>
            <person name="Zaccaron A."/>
        </authorList>
    </citation>
    <scope>NUCLEOTIDE SEQUENCE</scope>
    <source>
        <strain evidence="2">PF001</strain>
    </source>
</reference>